<organism evidence="2">
    <name type="scientific">Drosophila quadraria</name>
    <dbReference type="NCBI Taxonomy" id="67532"/>
    <lineage>
        <taxon>Eukaryota</taxon>
        <taxon>Metazoa</taxon>
        <taxon>Ecdysozoa</taxon>
        <taxon>Arthropoda</taxon>
        <taxon>Hexapoda</taxon>
        <taxon>Insecta</taxon>
        <taxon>Pterygota</taxon>
        <taxon>Neoptera</taxon>
        <taxon>Endopterygota</taxon>
        <taxon>Diptera</taxon>
        <taxon>Brachycera</taxon>
        <taxon>Muscomorpha</taxon>
        <taxon>Ephydroidea</taxon>
        <taxon>Drosophilidae</taxon>
        <taxon>Drosophila</taxon>
        <taxon>Sophophora</taxon>
    </lineage>
</organism>
<reference evidence="2" key="1">
    <citation type="journal article" date="2004" name="Mol. Phylogenet. Evol.">
        <title>Phylogenetic relationships of Drosophila melanogaster species group deduced from spacer regions of histone gene H2A-H2B.</title>
        <authorList>
            <person name="Yang Y."/>
            <person name="Zhang Y.P."/>
            <person name="Qian Y.H."/>
            <person name="Zeng Q.T."/>
        </authorList>
    </citation>
    <scope>NUCLEOTIDE SEQUENCE</scope>
</reference>
<feature type="region of interest" description="Disordered" evidence="1">
    <location>
        <begin position="1"/>
        <end position="46"/>
    </location>
</feature>
<dbReference type="AlphaFoldDB" id="Q8I8N4"/>
<proteinExistence type="predicted"/>
<feature type="non-terminal residue" evidence="2">
    <location>
        <position position="46"/>
    </location>
</feature>
<dbReference type="EMBL" id="AY147421">
    <property type="protein sequence ID" value="AAN87203.1"/>
    <property type="molecule type" value="Genomic_DNA"/>
</dbReference>
<name>Q8I8N4_9MUSC</name>
<sequence length="46" mass="4991">MPPKTSGKAAKKAGKAQKTSPRTTRRRSGRGRRAMLYLHLQGPEAG</sequence>
<protein>
    <submittedName>
        <fullName evidence="2">Histone H2B</fullName>
    </submittedName>
</protein>
<evidence type="ECO:0000256" key="1">
    <source>
        <dbReference type="SAM" id="MobiDB-lite"/>
    </source>
</evidence>
<evidence type="ECO:0000313" key="2">
    <source>
        <dbReference type="EMBL" id="AAN87203.1"/>
    </source>
</evidence>
<feature type="compositionally biased region" description="Basic residues" evidence="1">
    <location>
        <begin position="23"/>
        <end position="33"/>
    </location>
</feature>
<accession>Q8I8N4</accession>